<accession>A0ABY4HTP0</accession>
<evidence type="ECO:0000259" key="3">
    <source>
        <dbReference type="Pfam" id="PF00724"/>
    </source>
</evidence>
<dbReference type="PANTHER" id="PTHR43656:SF2">
    <property type="entry name" value="BINDING OXIDOREDUCTASE, PUTATIVE (AFU_ORTHOLOGUE AFUA_2G08260)-RELATED"/>
    <property type="match status" value="1"/>
</dbReference>
<keyword evidence="1" id="KW-0285">Flavoprotein</keyword>
<dbReference type="EMBL" id="CP095855">
    <property type="protein sequence ID" value="UPK67158.1"/>
    <property type="molecule type" value="Genomic_DNA"/>
</dbReference>
<keyword evidence="5" id="KW-1185">Reference proteome</keyword>
<sequence length="421" mass="45426">MSTNKDILFEPTKLGTHTLKNRFTVAPMTRRSATANGVPTAEMADYYSAFVKGGFSLVITEGTYTDDLFSKTDNHQPGLVTHEQVEGWKKVTEKVHQADPNALIILQLMHGGALSQHTDKTIAPSAIQPKGLRNTEPGDLTGPFPIPAAMGKKELQEVKDGFVQTAIRALIAGFDGVEIHAANGYLLDQFITPHTNTREDEYGGSYQNRLRFPMEVFTAIRNAVPKDFIVGIRLSESKVNDLTYRWPGGADAAREIFNILKEVDLSYIHIASEGGNWARESLYDNGTSSNGLAKQITGKPVIVNGGMHDTILATKLLSNQEADLISIGRFAITNPDLPEKIKNGALLAPFFKDLIRDSLTLAHTKEMLKVYAETAITTVATTATAATPKATATTATKIANAPADTTADATASTTPAATSII</sequence>
<organism evidence="4 5">
    <name type="scientific">Chitinophaga filiformis</name>
    <name type="common">Myxococcus filiformis</name>
    <name type="synonym">Flexibacter filiformis</name>
    <dbReference type="NCBI Taxonomy" id="104663"/>
    <lineage>
        <taxon>Bacteria</taxon>
        <taxon>Pseudomonadati</taxon>
        <taxon>Bacteroidota</taxon>
        <taxon>Chitinophagia</taxon>
        <taxon>Chitinophagales</taxon>
        <taxon>Chitinophagaceae</taxon>
        <taxon>Chitinophaga</taxon>
    </lineage>
</organism>
<evidence type="ECO:0000256" key="1">
    <source>
        <dbReference type="ARBA" id="ARBA00022630"/>
    </source>
</evidence>
<dbReference type="RefSeq" id="WP_247809338.1">
    <property type="nucleotide sequence ID" value="NZ_CP095855.1"/>
</dbReference>
<evidence type="ECO:0000313" key="4">
    <source>
        <dbReference type="EMBL" id="UPK67158.1"/>
    </source>
</evidence>
<dbReference type="Pfam" id="PF00724">
    <property type="entry name" value="Oxidored_FMN"/>
    <property type="match status" value="1"/>
</dbReference>
<dbReference type="InterPro" id="IPR001155">
    <property type="entry name" value="OxRdtase_FMN_N"/>
</dbReference>
<dbReference type="SUPFAM" id="SSF51395">
    <property type="entry name" value="FMN-linked oxidoreductases"/>
    <property type="match status" value="1"/>
</dbReference>
<dbReference type="InterPro" id="IPR051799">
    <property type="entry name" value="NADH_flavin_oxidoreductase"/>
</dbReference>
<feature type="domain" description="NADH:flavin oxidoreductase/NADH oxidase N-terminal" evidence="3">
    <location>
        <begin position="8"/>
        <end position="344"/>
    </location>
</feature>
<gene>
    <name evidence="4" type="ORF">MYF79_19655</name>
</gene>
<name>A0ABY4HTP0_CHIFI</name>
<dbReference type="CDD" id="cd02803">
    <property type="entry name" value="OYE_like_FMN_family"/>
    <property type="match status" value="1"/>
</dbReference>
<dbReference type="PANTHER" id="PTHR43656">
    <property type="entry name" value="BINDING OXIDOREDUCTASE, PUTATIVE (AFU_ORTHOLOGUE AFUA_2G08260)-RELATED"/>
    <property type="match status" value="1"/>
</dbReference>
<reference evidence="4 5" key="1">
    <citation type="submission" date="2022-04" db="EMBL/GenBank/DDBJ databases">
        <title>The arsenic-methylating capacity of Chitinophaga filiformis YT5 during chitin decomposition.</title>
        <authorList>
            <person name="Chen G."/>
            <person name="Liang Y."/>
        </authorList>
    </citation>
    <scope>NUCLEOTIDE SEQUENCE [LARGE SCALE GENOMIC DNA]</scope>
    <source>
        <strain evidence="4 5">YT5</strain>
    </source>
</reference>
<dbReference type="Proteomes" id="UP000830198">
    <property type="component" value="Chromosome"/>
</dbReference>
<keyword evidence="2" id="KW-0560">Oxidoreductase</keyword>
<evidence type="ECO:0000313" key="5">
    <source>
        <dbReference type="Proteomes" id="UP000830198"/>
    </source>
</evidence>
<dbReference type="Gene3D" id="3.20.20.70">
    <property type="entry name" value="Aldolase class I"/>
    <property type="match status" value="1"/>
</dbReference>
<proteinExistence type="predicted"/>
<dbReference type="InterPro" id="IPR013785">
    <property type="entry name" value="Aldolase_TIM"/>
</dbReference>
<protein>
    <submittedName>
        <fullName evidence="4">NADH:flavin oxidoreductase</fullName>
    </submittedName>
</protein>
<evidence type="ECO:0000256" key="2">
    <source>
        <dbReference type="ARBA" id="ARBA00023002"/>
    </source>
</evidence>